<feature type="transmembrane region" description="Helical" evidence="6">
    <location>
        <begin position="470"/>
        <end position="490"/>
    </location>
</feature>
<dbReference type="EMBL" id="PFMD01000052">
    <property type="protein sequence ID" value="PIY96297.1"/>
    <property type="molecule type" value="Genomic_DNA"/>
</dbReference>
<keyword evidence="2" id="KW-1003">Cell membrane</keyword>
<feature type="transmembrane region" description="Helical" evidence="6">
    <location>
        <begin position="12"/>
        <end position="45"/>
    </location>
</feature>
<protein>
    <recommendedName>
        <fullName evidence="11">ComEC/Rec2-related protein domain-containing protein</fullName>
    </recommendedName>
</protein>
<dbReference type="AlphaFoldDB" id="A0A2M7RIC1"/>
<evidence type="ECO:0000256" key="4">
    <source>
        <dbReference type="ARBA" id="ARBA00022989"/>
    </source>
</evidence>
<gene>
    <name evidence="9" type="ORF">COY66_04645</name>
</gene>
<organism evidence="9 10">
    <name type="scientific">Candidatus Kerfeldbacteria bacterium CG_4_10_14_0_8_um_filter_42_10</name>
    <dbReference type="NCBI Taxonomy" id="2014248"/>
    <lineage>
        <taxon>Bacteria</taxon>
        <taxon>Candidatus Kerfeldiibacteriota</taxon>
    </lineage>
</organism>
<evidence type="ECO:0000259" key="7">
    <source>
        <dbReference type="Pfam" id="PF03772"/>
    </source>
</evidence>
<evidence type="ECO:0000256" key="2">
    <source>
        <dbReference type="ARBA" id="ARBA00022475"/>
    </source>
</evidence>
<feature type="transmembrane region" description="Helical" evidence="6">
    <location>
        <begin position="249"/>
        <end position="273"/>
    </location>
</feature>
<comment type="caution">
    <text evidence="9">The sequence shown here is derived from an EMBL/GenBank/DDBJ whole genome shotgun (WGS) entry which is preliminary data.</text>
</comment>
<feature type="transmembrane region" description="Helical" evidence="6">
    <location>
        <begin position="379"/>
        <end position="398"/>
    </location>
</feature>
<sequence length="504" mass="56035">MGTFLMGKSRIFLLLLLSFILGVGVASFIVPISAFVLFTLLIGLLAVLVTGFRNPKLRLIGFLGIGFILGLERYFISNPVINPNHISFYNGQKVSFIGVVNAEVDVRKNHQNLTIKAAKIKKPTEQKVAEGKILINTALYPEYHYGDQLQLECFLEKPTLIEDFAYDQYLARFGIYSVCYRPKIEILASSQGLTVLARLYQLKNDFLRKINQTLPEPQASFLAGLLLGVKKGIPEEIMEDFSRTGTTHIVAISGYNITIIGVLMLALCINVGISRKKSFYLVLMALLFFVLVTGAQSSVVRAAVMGGLLLIAKQLGRLSRITNALVLAATLMLLINPKILIFDAGFQLSFLATMGLVYLSPLIEKLFKWLPEYFQIRESFLATMSATIFTLPLILYQFGRLSIVAAIVNILILPVIPLAMGTGFLAGLLSFIWEPLGQIFGWIVWLLLAYIIKVVEIFSGFPFASVDFSSISWIILVFGYSLLLAVIIFWKKQNRSQDTGTVSN</sequence>
<comment type="subcellular location">
    <subcellularLocation>
        <location evidence="1">Cell membrane</location>
        <topology evidence="1">Multi-pass membrane protein</topology>
    </subcellularLocation>
</comment>
<dbReference type="NCBIfam" id="TIGR00360">
    <property type="entry name" value="ComEC_N-term"/>
    <property type="match status" value="1"/>
</dbReference>
<evidence type="ECO:0000313" key="10">
    <source>
        <dbReference type="Proteomes" id="UP000230779"/>
    </source>
</evidence>
<evidence type="ECO:0000256" key="5">
    <source>
        <dbReference type="ARBA" id="ARBA00023136"/>
    </source>
</evidence>
<dbReference type="PANTHER" id="PTHR30619:SF1">
    <property type="entry name" value="RECOMBINATION PROTEIN 2"/>
    <property type="match status" value="1"/>
</dbReference>
<feature type="transmembrane region" description="Helical" evidence="6">
    <location>
        <begin position="57"/>
        <end position="76"/>
    </location>
</feature>
<feature type="domain" description="DUF4131" evidence="8">
    <location>
        <begin position="31"/>
        <end position="185"/>
    </location>
</feature>
<dbReference type="PANTHER" id="PTHR30619">
    <property type="entry name" value="DNA INTERNALIZATION/COMPETENCE PROTEIN COMEC/REC2"/>
    <property type="match status" value="1"/>
</dbReference>
<evidence type="ECO:0000259" key="8">
    <source>
        <dbReference type="Pfam" id="PF13567"/>
    </source>
</evidence>
<dbReference type="InterPro" id="IPR025405">
    <property type="entry name" value="DUF4131"/>
</dbReference>
<evidence type="ECO:0000256" key="3">
    <source>
        <dbReference type="ARBA" id="ARBA00022692"/>
    </source>
</evidence>
<feature type="transmembrane region" description="Helical" evidence="6">
    <location>
        <begin position="439"/>
        <end position="464"/>
    </location>
</feature>
<dbReference type="GO" id="GO:0005886">
    <property type="term" value="C:plasma membrane"/>
    <property type="evidence" value="ECO:0007669"/>
    <property type="project" value="UniProtKB-SubCell"/>
</dbReference>
<accession>A0A2M7RIC1</accession>
<dbReference type="InterPro" id="IPR052159">
    <property type="entry name" value="Competence_DNA_uptake"/>
</dbReference>
<evidence type="ECO:0000256" key="1">
    <source>
        <dbReference type="ARBA" id="ARBA00004651"/>
    </source>
</evidence>
<feature type="transmembrane region" description="Helical" evidence="6">
    <location>
        <begin position="279"/>
        <end position="312"/>
    </location>
</feature>
<evidence type="ECO:0000313" key="9">
    <source>
        <dbReference type="EMBL" id="PIY96297.1"/>
    </source>
</evidence>
<feature type="transmembrane region" description="Helical" evidence="6">
    <location>
        <begin position="404"/>
        <end position="432"/>
    </location>
</feature>
<feature type="transmembrane region" description="Helical" evidence="6">
    <location>
        <begin position="348"/>
        <end position="367"/>
    </location>
</feature>
<dbReference type="InterPro" id="IPR004477">
    <property type="entry name" value="ComEC_N"/>
</dbReference>
<evidence type="ECO:0008006" key="11">
    <source>
        <dbReference type="Google" id="ProtNLM"/>
    </source>
</evidence>
<dbReference type="Proteomes" id="UP000230779">
    <property type="component" value="Unassembled WGS sequence"/>
</dbReference>
<keyword evidence="5 6" id="KW-0472">Membrane</keyword>
<reference evidence="9 10" key="1">
    <citation type="submission" date="2017-09" db="EMBL/GenBank/DDBJ databases">
        <title>Depth-based differentiation of microbial function through sediment-hosted aquifers and enrichment of novel symbionts in the deep terrestrial subsurface.</title>
        <authorList>
            <person name="Probst A.J."/>
            <person name="Ladd B."/>
            <person name="Jarett J.K."/>
            <person name="Geller-Mcgrath D.E."/>
            <person name="Sieber C.M."/>
            <person name="Emerson J.B."/>
            <person name="Anantharaman K."/>
            <person name="Thomas B.C."/>
            <person name="Malmstrom R."/>
            <person name="Stieglmeier M."/>
            <person name="Klingl A."/>
            <person name="Woyke T."/>
            <person name="Ryan C.M."/>
            <person name="Banfield J.F."/>
        </authorList>
    </citation>
    <scope>NUCLEOTIDE SEQUENCE [LARGE SCALE GENOMIC DNA]</scope>
    <source>
        <strain evidence="9">CG_4_10_14_0_8_um_filter_42_10</strain>
    </source>
</reference>
<keyword evidence="3 6" id="KW-0812">Transmembrane</keyword>
<evidence type="ECO:0000256" key="6">
    <source>
        <dbReference type="SAM" id="Phobius"/>
    </source>
</evidence>
<name>A0A2M7RIC1_9BACT</name>
<dbReference type="Pfam" id="PF03772">
    <property type="entry name" value="Competence"/>
    <property type="match status" value="1"/>
</dbReference>
<proteinExistence type="predicted"/>
<keyword evidence="4 6" id="KW-1133">Transmembrane helix</keyword>
<dbReference type="Pfam" id="PF13567">
    <property type="entry name" value="DUF4131"/>
    <property type="match status" value="1"/>
</dbReference>
<feature type="domain" description="ComEC/Rec2-related protein" evidence="7">
    <location>
        <begin position="225"/>
        <end position="492"/>
    </location>
</feature>